<sequence>MSKSSSSGIMAEAEAHQCVNARAGDFISKFRQQLHLQRLNSLLNYKEVLNHGGHVGTKSKAQCIHHFIRLPVADGLLENIEVPEASLPSGMQSCGFLHSDSNGSTSGVFYLFN</sequence>
<protein>
    <submittedName>
        <fullName evidence="1">Uncharacterized protein</fullName>
    </submittedName>
</protein>
<keyword evidence="2" id="KW-1185">Reference proteome</keyword>
<evidence type="ECO:0000313" key="1">
    <source>
        <dbReference type="EnsemblPlants" id="Zm00001eb398930_P001"/>
    </source>
</evidence>
<accession>A0A804R924</accession>
<dbReference type="InterPro" id="IPR008480">
    <property type="entry name" value="DUF761_pln"/>
</dbReference>
<dbReference type="Gramene" id="Zm00001eb398930_T001">
    <property type="protein sequence ID" value="Zm00001eb398930_P001"/>
    <property type="gene ID" value="Zm00001eb398930"/>
</dbReference>
<reference evidence="1" key="2">
    <citation type="submission" date="2019-07" db="EMBL/GenBank/DDBJ databases">
        <authorList>
            <person name="Seetharam A."/>
            <person name="Woodhouse M."/>
            <person name="Cannon E."/>
        </authorList>
    </citation>
    <scope>NUCLEOTIDE SEQUENCE [LARGE SCALE GENOMIC DNA]</scope>
    <source>
        <strain evidence="1">cv. B73</strain>
    </source>
</reference>
<evidence type="ECO:0000313" key="2">
    <source>
        <dbReference type="Proteomes" id="UP000007305"/>
    </source>
</evidence>
<name>A0A804R924_MAIZE</name>
<dbReference type="AlphaFoldDB" id="A0A804R924"/>
<organism evidence="1 2">
    <name type="scientific">Zea mays</name>
    <name type="common">Maize</name>
    <dbReference type="NCBI Taxonomy" id="4577"/>
    <lineage>
        <taxon>Eukaryota</taxon>
        <taxon>Viridiplantae</taxon>
        <taxon>Streptophyta</taxon>
        <taxon>Embryophyta</taxon>
        <taxon>Tracheophyta</taxon>
        <taxon>Spermatophyta</taxon>
        <taxon>Magnoliopsida</taxon>
        <taxon>Liliopsida</taxon>
        <taxon>Poales</taxon>
        <taxon>Poaceae</taxon>
        <taxon>PACMAD clade</taxon>
        <taxon>Panicoideae</taxon>
        <taxon>Andropogonodae</taxon>
        <taxon>Andropogoneae</taxon>
        <taxon>Tripsacinae</taxon>
        <taxon>Zea</taxon>
    </lineage>
</organism>
<dbReference type="PANTHER" id="PTHR33098">
    <property type="entry name" value="COTTON FIBER (DUF761)"/>
    <property type="match status" value="1"/>
</dbReference>
<reference evidence="1" key="3">
    <citation type="submission" date="2021-05" db="UniProtKB">
        <authorList>
            <consortium name="EnsemblPlants"/>
        </authorList>
    </citation>
    <scope>IDENTIFICATION</scope>
    <source>
        <strain evidence="1">cv. B73</strain>
    </source>
</reference>
<proteinExistence type="predicted"/>
<dbReference type="InParanoid" id="A0A804R924"/>
<dbReference type="PANTHER" id="PTHR33098:SF53">
    <property type="entry name" value="OS05G0540900 PROTEIN"/>
    <property type="match status" value="1"/>
</dbReference>
<reference evidence="2" key="1">
    <citation type="journal article" date="2009" name="Science">
        <title>The B73 maize genome: complexity, diversity, and dynamics.</title>
        <authorList>
            <person name="Schnable P.S."/>
            <person name="Ware D."/>
            <person name="Fulton R.S."/>
            <person name="Stein J.C."/>
            <person name="Wei F."/>
            <person name="Pasternak S."/>
            <person name="Liang C."/>
            <person name="Zhang J."/>
            <person name="Fulton L."/>
            <person name="Graves T.A."/>
            <person name="Minx P."/>
            <person name="Reily A.D."/>
            <person name="Courtney L."/>
            <person name="Kruchowski S.S."/>
            <person name="Tomlinson C."/>
            <person name="Strong C."/>
            <person name="Delehaunty K."/>
            <person name="Fronick C."/>
            <person name="Courtney B."/>
            <person name="Rock S.M."/>
            <person name="Belter E."/>
            <person name="Du F."/>
            <person name="Kim K."/>
            <person name="Abbott R.M."/>
            <person name="Cotton M."/>
            <person name="Levy A."/>
            <person name="Marchetto P."/>
            <person name="Ochoa K."/>
            <person name="Jackson S.M."/>
            <person name="Gillam B."/>
            <person name="Chen W."/>
            <person name="Yan L."/>
            <person name="Higginbotham J."/>
            <person name="Cardenas M."/>
            <person name="Waligorski J."/>
            <person name="Applebaum E."/>
            <person name="Phelps L."/>
            <person name="Falcone J."/>
            <person name="Kanchi K."/>
            <person name="Thane T."/>
            <person name="Scimone A."/>
            <person name="Thane N."/>
            <person name="Henke J."/>
            <person name="Wang T."/>
            <person name="Ruppert J."/>
            <person name="Shah N."/>
            <person name="Rotter K."/>
            <person name="Hodges J."/>
            <person name="Ingenthron E."/>
            <person name="Cordes M."/>
            <person name="Kohlberg S."/>
            <person name="Sgro J."/>
            <person name="Delgado B."/>
            <person name="Mead K."/>
            <person name="Chinwalla A."/>
            <person name="Leonard S."/>
            <person name="Crouse K."/>
            <person name="Collura K."/>
            <person name="Kudrna D."/>
            <person name="Currie J."/>
            <person name="He R."/>
            <person name="Angelova A."/>
            <person name="Rajasekar S."/>
            <person name="Mueller T."/>
            <person name="Lomeli R."/>
            <person name="Scara G."/>
            <person name="Ko A."/>
            <person name="Delaney K."/>
            <person name="Wissotski M."/>
            <person name="Lopez G."/>
            <person name="Campos D."/>
            <person name="Braidotti M."/>
            <person name="Ashley E."/>
            <person name="Golser W."/>
            <person name="Kim H."/>
            <person name="Lee S."/>
            <person name="Lin J."/>
            <person name="Dujmic Z."/>
            <person name="Kim W."/>
            <person name="Talag J."/>
            <person name="Zuccolo A."/>
            <person name="Fan C."/>
            <person name="Sebastian A."/>
            <person name="Kramer M."/>
            <person name="Spiegel L."/>
            <person name="Nascimento L."/>
            <person name="Zutavern T."/>
            <person name="Miller B."/>
            <person name="Ambroise C."/>
            <person name="Muller S."/>
            <person name="Spooner W."/>
            <person name="Narechania A."/>
            <person name="Ren L."/>
            <person name="Wei S."/>
            <person name="Kumari S."/>
            <person name="Faga B."/>
            <person name="Levy M.J."/>
            <person name="McMahan L."/>
            <person name="Van Buren P."/>
            <person name="Vaughn M.W."/>
            <person name="Ying K."/>
            <person name="Yeh C.-T."/>
            <person name="Emrich S.J."/>
            <person name="Jia Y."/>
            <person name="Kalyanaraman A."/>
            <person name="Hsia A.-P."/>
            <person name="Barbazuk W.B."/>
            <person name="Baucom R.S."/>
            <person name="Brutnell T.P."/>
            <person name="Carpita N.C."/>
            <person name="Chaparro C."/>
            <person name="Chia J.-M."/>
            <person name="Deragon J.-M."/>
            <person name="Estill J.C."/>
            <person name="Fu Y."/>
            <person name="Jeddeloh J.A."/>
            <person name="Han Y."/>
            <person name="Lee H."/>
            <person name="Li P."/>
            <person name="Lisch D.R."/>
            <person name="Liu S."/>
            <person name="Liu Z."/>
            <person name="Nagel D.H."/>
            <person name="McCann M.C."/>
            <person name="SanMiguel P."/>
            <person name="Myers A.M."/>
            <person name="Nettleton D."/>
            <person name="Nguyen J."/>
            <person name="Penning B.W."/>
            <person name="Ponnala L."/>
            <person name="Schneider K.L."/>
            <person name="Schwartz D.C."/>
            <person name="Sharma A."/>
            <person name="Soderlund C."/>
            <person name="Springer N.M."/>
            <person name="Sun Q."/>
            <person name="Wang H."/>
            <person name="Waterman M."/>
            <person name="Westerman R."/>
            <person name="Wolfgruber T.K."/>
            <person name="Yang L."/>
            <person name="Yu Y."/>
            <person name="Zhang L."/>
            <person name="Zhou S."/>
            <person name="Zhu Q."/>
            <person name="Bennetzen J.L."/>
            <person name="Dawe R.K."/>
            <person name="Jiang J."/>
            <person name="Jiang N."/>
            <person name="Presting G.G."/>
            <person name="Wessler S.R."/>
            <person name="Aluru S."/>
            <person name="Martienssen R.A."/>
            <person name="Clifton S.W."/>
            <person name="McCombie W.R."/>
            <person name="Wing R.A."/>
            <person name="Wilson R.K."/>
        </authorList>
    </citation>
    <scope>NUCLEOTIDE SEQUENCE [LARGE SCALE GENOMIC DNA]</scope>
    <source>
        <strain evidence="2">cv. B73</strain>
    </source>
</reference>
<dbReference type="Pfam" id="PF05553">
    <property type="entry name" value="DUF761"/>
    <property type="match status" value="1"/>
</dbReference>
<dbReference type="Proteomes" id="UP000007305">
    <property type="component" value="Chromosome 9"/>
</dbReference>
<dbReference type="EnsemblPlants" id="Zm00001eb398930_T001">
    <property type="protein sequence ID" value="Zm00001eb398930_P001"/>
    <property type="gene ID" value="Zm00001eb398930"/>
</dbReference>